<feature type="non-terminal residue" evidence="2">
    <location>
        <position position="72"/>
    </location>
</feature>
<organism evidence="2 3">
    <name type="scientific">Bradyrhizobium hipponense</name>
    <dbReference type="NCBI Taxonomy" id="2605638"/>
    <lineage>
        <taxon>Bacteria</taxon>
        <taxon>Pseudomonadati</taxon>
        <taxon>Pseudomonadota</taxon>
        <taxon>Alphaproteobacteria</taxon>
        <taxon>Hyphomicrobiales</taxon>
        <taxon>Nitrobacteraceae</taxon>
        <taxon>Bradyrhizobium</taxon>
    </lineage>
</organism>
<sequence length="72" mass="7923">MAIRTASCGPRTAACSRPRRRSRISRRRCFHDLVIASAAKQSRLSPRRDSGLLRFARNDGGDVLRKIGIGGS</sequence>
<accession>A0A5S4YGU8</accession>
<comment type="caution">
    <text evidence="2">The sequence shown here is derived from an EMBL/GenBank/DDBJ whole genome shotgun (WGS) entry which is preliminary data.</text>
</comment>
<gene>
    <name evidence="2" type="ORF">FXV83_26645</name>
</gene>
<dbReference type="AlphaFoldDB" id="A0A5S4YGU8"/>
<reference evidence="2 3" key="1">
    <citation type="submission" date="2019-08" db="EMBL/GenBank/DDBJ databases">
        <title>Bradyrhizobium hipponensis sp. nov., a rhizobium isolated from a Lupinus angustifolius root nodule in Tunisia.</title>
        <authorList>
            <person name="Off K."/>
            <person name="Rejili M."/>
            <person name="Mars M."/>
            <person name="Brachmann A."/>
            <person name="Marin M."/>
        </authorList>
    </citation>
    <scope>NUCLEOTIDE SEQUENCE [LARGE SCALE GENOMIC DNA]</scope>
    <source>
        <strain evidence="3">aSej3</strain>
    </source>
</reference>
<dbReference type="EMBL" id="VSTH01000096">
    <property type="protein sequence ID" value="TYO63616.1"/>
    <property type="molecule type" value="Genomic_DNA"/>
</dbReference>
<evidence type="ECO:0000256" key="1">
    <source>
        <dbReference type="SAM" id="MobiDB-lite"/>
    </source>
</evidence>
<feature type="region of interest" description="Disordered" evidence="1">
    <location>
        <begin position="1"/>
        <end position="21"/>
    </location>
</feature>
<proteinExistence type="predicted"/>
<protein>
    <submittedName>
        <fullName evidence="2">Uncharacterized protein</fullName>
    </submittedName>
</protein>
<keyword evidence="3" id="KW-1185">Reference proteome</keyword>
<name>A0A5S4YGU8_9BRAD</name>
<dbReference type="Proteomes" id="UP000324797">
    <property type="component" value="Unassembled WGS sequence"/>
</dbReference>
<evidence type="ECO:0000313" key="3">
    <source>
        <dbReference type="Proteomes" id="UP000324797"/>
    </source>
</evidence>
<evidence type="ECO:0000313" key="2">
    <source>
        <dbReference type="EMBL" id="TYO63616.1"/>
    </source>
</evidence>